<dbReference type="Proteomes" id="UP000712157">
    <property type="component" value="Unassembled WGS sequence"/>
</dbReference>
<dbReference type="EMBL" id="JAHQCW010000036">
    <property type="protein sequence ID" value="MBU9738498.1"/>
    <property type="molecule type" value="Genomic_DNA"/>
</dbReference>
<reference evidence="1" key="1">
    <citation type="submission" date="2021-06" db="EMBL/GenBank/DDBJ databases">
        <title>Description of novel taxa of the family Lachnospiraceae.</title>
        <authorList>
            <person name="Chaplin A.V."/>
            <person name="Sokolova S.R."/>
            <person name="Pikina A.P."/>
            <person name="Korzhanova M."/>
            <person name="Belova V."/>
            <person name="Korostin D."/>
            <person name="Efimov B.A."/>
        </authorList>
    </citation>
    <scope>NUCLEOTIDE SEQUENCE</scope>
    <source>
        <strain evidence="1">ASD5720</strain>
    </source>
</reference>
<sequence>MMKKILVIDNGNSVCYDKTITNGNIPKGAFSENIKSYKLFFRTVLGMFPLMKAQPEQAEERDGNDI</sequence>
<accession>A0A949NHM4</accession>
<protein>
    <submittedName>
        <fullName evidence="1">Uncharacterized protein</fullName>
    </submittedName>
</protein>
<keyword evidence="2" id="KW-1185">Reference proteome</keyword>
<proteinExistence type="predicted"/>
<dbReference type="RefSeq" id="WP_238722644.1">
    <property type="nucleotide sequence ID" value="NZ_JAHQCW010000036.1"/>
</dbReference>
<comment type="caution">
    <text evidence="1">The sequence shown here is derived from an EMBL/GenBank/DDBJ whole genome shotgun (WGS) entry which is preliminary data.</text>
</comment>
<organism evidence="1 2">
    <name type="scientific">Diplocloster agilis</name>
    <dbReference type="NCBI Taxonomy" id="2850323"/>
    <lineage>
        <taxon>Bacteria</taxon>
        <taxon>Bacillati</taxon>
        <taxon>Bacillota</taxon>
        <taxon>Clostridia</taxon>
        <taxon>Lachnospirales</taxon>
        <taxon>Lachnospiraceae</taxon>
        <taxon>Diplocloster</taxon>
    </lineage>
</organism>
<evidence type="ECO:0000313" key="1">
    <source>
        <dbReference type="EMBL" id="MBU9738498.1"/>
    </source>
</evidence>
<dbReference type="AlphaFoldDB" id="A0A949NHM4"/>
<name>A0A949NHM4_9FIRM</name>
<evidence type="ECO:0000313" key="2">
    <source>
        <dbReference type="Proteomes" id="UP000712157"/>
    </source>
</evidence>
<gene>
    <name evidence="1" type="ORF">KTH89_18300</name>
</gene>